<evidence type="ECO:0000313" key="1">
    <source>
        <dbReference type="EMBL" id="PLW58034.1"/>
    </source>
</evidence>
<dbReference type="OrthoDB" id="9632421at2759"/>
<evidence type="ECO:0000313" key="2">
    <source>
        <dbReference type="Proteomes" id="UP000235388"/>
    </source>
</evidence>
<organism evidence="1 2">
    <name type="scientific">Puccinia coronata f. sp. avenae</name>
    <dbReference type="NCBI Taxonomy" id="200324"/>
    <lineage>
        <taxon>Eukaryota</taxon>
        <taxon>Fungi</taxon>
        <taxon>Dikarya</taxon>
        <taxon>Basidiomycota</taxon>
        <taxon>Pucciniomycotina</taxon>
        <taxon>Pucciniomycetes</taxon>
        <taxon>Pucciniales</taxon>
        <taxon>Pucciniaceae</taxon>
        <taxon>Puccinia</taxon>
    </lineage>
</organism>
<name>A0A2N5W718_9BASI</name>
<protein>
    <submittedName>
        <fullName evidence="1">Uncharacterized protein</fullName>
    </submittedName>
</protein>
<dbReference type="AlphaFoldDB" id="A0A2N5W718"/>
<reference evidence="1 2" key="1">
    <citation type="submission" date="2017-11" db="EMBL/GenBank/DDBJ databases">
        <title>De novo assembly and phasing of dikaryotic genomes from two isolates of Puccinia coronata f. sp. avenae, the causal agent of oat crown rust.</title>
        <authorList>
            <person name="Miller M.E."/>
            <person name="Zhang Y."/>
            <person name="Omidvar V."/>
            <person name="Sperschneider J."/>
            <person name="Schwessinger B."/>
            <person name="Raley C."/>
            <person name="Palmer J.M."/>
            <person name="Garnica D."/>
            <person name="Upadhyaya N."/>
            <person name="Rathjen J."/>
            <person name="Taylor J.M."/>
            <person name="Park R.F."/>
            <person name="Dodds P.N."/>
            <person name="Hirsch C.D."/>
            <person name="Kianian S.F."/>
            <person name="Figueroa M."/>
        </authorList>
    </citation>
    <scope>NUCLEOTIDE SEQUENCE [LARGE SCALE GENOMIC DNA]</scope>
    <source>
        <strain evidence="1">12NC29</strain>
    </source>
</reference>
<comment type="caution">
    <text evidence="1">The sequence shown here is derived from an EMBL/GenBank/DDBJ whole genome shotgun (WGS) entry which is preliminary data.</text>
</comment>
<proteinExistence type="predicted"/>
<dbReference type="Proteomes" id="UP000235388">
    <property type="component" value="Unassembled WGS sequence"/>
</dbReference>
<dbReference type="EMBL" id="PGCJ01000006">
    <property type="protein sequence ID" value="PLW58034.1"/>
    <property type="molecule type" value="Genomic_DNA"/>
</dbReference>
<accession>A0A2N5W718</accession>
<keyword evidence="2" id="KW-1185">Reference proteome</keyword>
<gene>
    <name evidence="1" type="ORF">PCANC_00731</name>
</gene>
<sequence length="184" mass="19724">MACSRCTPLWKGVQGLHAFPRTLHAMCMPTIGVHTAGAGFARLSAHGTLGTLIRVPGTLIRVPGTLIRVPSGTLIRVPGTRYPYKGTLIRVPFGTLIRGYPGTLMRVPFGTLIRVPFGTLIRAPRGSRKPLDLRGLREPGRTGVHGQHACPAGPHAEPAVLMPFAGVRTARAAIKPRLFEYQAA</sequence>